<protein>
    <submittedName>
        <fullName evidence="1">25569_t:CDS:1</fullName>
    </submittedName>
</protein>
<dbReference type="Proteomes" id="UP000789920">
    <property type="component" value="Unassembled WGS sequence"/>
</dbReference>
<feature type="non-terminal residue" evidence="1">
    <location>
        <position position="81"/>
    </location>
</feature>
<accession>A0ACA9QKE9</accession>
<dbReference type="EMBL" id="CAJVQC010034484">
    <property type="protein sequence ID" value="CAG8756506.1"/>
    <property type="molecule type" value="Genomic_DNA"/>
</dbReference>
<feature type="non-terminal residue" evidence="1">
    <location>
        <position position="1"/>
    </location>
</feature>
<keyword evidence="2" id="KW-1185">Reference proteome</keyword>
<gene>
    <name evidence="1" type="ORF">RPERSI_LOCUS14733</name>
</gene>
<comment type="caution">
    <text evidence="1">The sequence shown here is derived from an EMBL/GenBank/DDBJ whole genome shotgun (WGS) entry which is preliminary data.</text>
</comment>
<sequence>YLENMQFPSSFVFPPEAVAQTPVALNTGGVPLNSLSPIPLGMPPNVPLGMFSLDSTQVTQATQVSQLLSPAPSSPLSILEY</sequence>
<reference evidence="1" key="1">
    <citation type="submission" date="2021-06" db="EMBL/GenBank/DDBJ databases">
        <authorList>
            <person name="Kallberg Y."/>
            <person name="Tangrot J."/>
            <person name="Rosling A."/>
        </authorList>
    </citation>
    <scope>NUCLEOTIDE SEQUENCE</scope>
    <source>
        <strain evidence="1">MA461A</strain>
    </source>
</reference>
<name>A0ACA9QKE9_9GLOM</name>
<organism evidence="1 2">
    <name type="scientific">Racocetra persica</name>
    <dbReference type="NCBI Taxonomy" id="160502"/>
    <lineage>
        <taxon>Eukaryota</taxon>
        <taxon>Fungi</taxon>
        <taxon>Fungi incertae sedis</taxon>
        <taxon>Mucoromycota</taxon>
        <taxon>Glomeromycotina</taxon>
        <taxon>Glomeromycetes</taxon>
        <taxon>Diversisporales</taxon>
        <taxon>Gigasporaceae</taxon>
        <taxon>Racocetra</taxon>
    </lineage>
</organism>
<proteinExistence type="predicted"/>
<evidence type="ECO:0000313" key="1">
    <source>
        <dbReference type="EMBL" id="CAG8756506.1"/>
    </source>
</evidence>
<evidence type="ECO:0000313" key="2">
    <source>
        <dbReference type="Proteomes" id="UP000789920"/>
    </source>
</evidence>